<accession>A0A1V0E725</accession>
<proteinExistence type="predicted"/>
<dbReference type="KEGG" id="vg:55632643"/>
<dbReference type="EMBL" id="KY652726">
    <property type="protein sequence ID" value="ARB12654.1"/>
    <property type="molecule type" value="Genomic_DNA"/>
</dbReference>
<keyword evidence="2" id="KW-1185">Reference proteome</keyword>
<protein>
    <submittedName>
        <fullName evidence="1">Uncharacterized protein</fullName>
    </submittedName>
</protein>
<evidence type="ECO:0000313" key="2">
    <source>
        <dbReference type="Proteomes" id="UP000221691"/>
    </source>
</evidence>
<sequence>MSYGLLTPEQAKIMRERYYAQQGIEKVVWPSSGDTGTVKCLHDSCPNCGGTGVRKDGTGLCFHGISCPCPKCSFKC</sequence>
<dbReference type="RefSeq" id="YP_009832657.1">
    <property type="nucleotide sequence ID" value="NC_048656.1"/>
</dbReference>
<name>A0A1V0E725_9CAUD</name>
<evidence type="ECO:0000313" key="1">
    <source>
        <dbReference type="EMBL" id="ARB12654.1"/>
    </source>
</evidence>
<gene>
    <name evidence="1" type="ORF">BIS47_150</name>
</gene>
<dbReference type="GeneID" id="55632643"/>
<organism evidence="1 2">
    <name type="scientific">Klebsiella phage vB_KpnM_BIS47</name>
    <dbReference type="NCBI Taxonomy" id="1907784"/>
    <lineage>
        <taxon>Viruses</taxon>
        <taxon>Duplodnaviria</taxon>
        <taxon>Heunggongvirae</taxon>
        <taxon>Uroviricota</taxon>
        <taxon>Caudoviricetes</taxon>
        <taxon>Vequintavirinae</taxon>
        <taxon>Mydovirus</taxon>
        <taxon>Mydovirus BIS47</taxon>
    </lineage>
</organism>
<reference evidence="1 2" key="1">
    <citation type="submission" date="2017-02" db="EMBL/GenBank/DDBJ databases">
        <title>Genome sequencing and assembly of Klebsiella pneumoniae phages.</title>
        <authorList>
            <person name="Labudda L."/>
            <person name="Strapagiel D."/>
            <person name="Karczewska-Golec J."/>
            <person name="Golec P."/>
        </authorList>
    </citation>
    <scope>NUCLEOTIDE SEQUENCE [LARGE SCALE GENOMIC DNA]</scope>
</reference>
<dbReference type="Proteomes" id="UP000221691">
    <property type="component" value="Segment"/>
</dbReference>